<evidence type="ECO:0000313" key="2">
    <source>
        <dbReference type="EMBL" id="SEJ55085.1"/>
    </source>
</evidence>
<keyword evidence="1" id="KW-0472">Membrane</keyword>
<dbReference type="Proteomes" id="UP000199403">
    <property type="component" value="Unassembled WGS sequence"/>
</dbReference>
<dbReference type="STRING" id="1416801.SAMN05192553_10533"/>
<proteinExistence type="predicted"/>
<dbReference type="AlphaFoldDB" id="A0A1H7A220"/>
<keyword evidence="3" id="KW-1185">Reference proteome</keyword>
<protein>
    <submittedName>
        <fullName evidence="2">Uncharacterized protein</fullName>
    </submittedName>
</protein>
<name>A0A1H7A220_9BACT</name>
<gene>
    <name evidence="2" type="ORF">SAMN05192553_10533</name>
</gene>
<dbReference type="OrthoDB" id="826809at2"/>
<evidence type="ECO:0000313" key="3">
    <source>
        <dbReference type="Proteomes" id="UP000199403"/>
    </source>
</evidence>
<feature type="transmembrane region" description="Helical" evidence="1">
    <location>
        <begin position="42"/>
        <end position="60"/>
    </location>
</feature>
<keyword evidence="1" id="KW-1133">Transmembrane helix</keyword>
<sequence>MKTANELKDPVLEDFFAAYKREDRHLSIPVFPERRKKIKKRAFAVLGIAASLFLALFYFGRGEEKISLDRDVVVISLEKNENQDPTIVVRSTTSMDIWESPTSSLLTEF</sequence>
<reference evidence="3" key="1">
    <citation type="submission" date="2016-10" db="EMBL/GenBank/DDBJ databases">
        <authorList>
            <person name="Varghese N."/>
            <person name="Submissions S."/>
        </authorList>
    </citation>
    <scope>NUCLEOTIDE SEQUENCE [LARGE SCALE GENOMIC DNA]</scope>
    <source>
        <strain evidence="3">IBRC-M 10761</strain>
    </source>
</reference>
<keyword evidence="1" id="KW-0812">Transmembrane</keyword>
<organism evidence="2 3">
    <name type="scientific">Cyclobacterium xiamenense</name>
    <dbReference type="NCBI Taxonomy" id="1297121"/>
    <lineage>
        <taxon>Bacteria</taxon>
        <taxon>Pseudomonadati</taxon>
        <taxon>Bacteroidota</taxon>
        <taxon>Cytophagia</taxon>
        <taxon>Cytophagales</taxon>
        <taxon>Cyclobacteriaceae</taxon>
        <taxon>Cyclobacterium</taxon>
    </lineage>
</organism>
<accession>A0A1H7A220</accession>
<dbReference type="EMBL" id="FNZH01000005">
    <property type="protein sequence ID" value="SEJ55085.1"/>
    <property type="molecule type" value="Genomic_DNA"/>
</dbReference>
<dbReference type="RefSeq" id="WP_092176230.1">
    <property type="nucleotide sequence ID" value="NZ_FNZH01000005.1"/>
</dbReference>
<evidence type="ECO:0000256" key="1">
    <source>
        <dbReference type="SAM" id="Phobius"/>
    </source>
</evidence>